<accession>A0ABU8FAD1</accession>
<feature type="domain" description="PTS EIIB type-3" evidence="8">
    <location>
        <begin position="1"/>
        <end position="105"/>
    </location>
</feature>
<dbReference type="PANTHER" id="PTHR34581:SF2">
    <property type="entry name" value="PTS SYSTEM N,N'-DIACETYLCHITOBIOSE-SPECIFIC EIIB COMPONENT"/>
    <property type="match status" value="1"/>
</dbReference>
<comment type="caution">
    <text evidence="9">The sequence shown here is derived from an EMBL/GenBank/DDBJ whole genome shotgun (WGS) entry which is preliminary data.</text>
</comment>
<keyword evidence="5" id="KW-0598">Phosphotransferase system</keyword>
<reference evidence="9 10" key="1">
    <citation type="submission" date="2024-01" db="EMBL/GenBank/DDBJ databases">
        <title>Seven novel Bacillus-like species.</title>
        <authorList>
            <person name="Liu G."/>
        </authorList>
    </citation>
    <scope>NUCLEOTIDE SEQUENCE [LARGE SCALE GENOMIC DNA]</scope>
    <source>
        <strain evidence="9 10">FJAT-51614</strain>
    </source>
</reference>
<evidence type="ECO:0000256" key="6">
    <source>
        <dbReference type="ARBA" id="ARBA00022777"/>
    </source>
</evidence>
<dbReference type="InterPro" id="IPR036095">
    <property type="entry name" value="PTS_EIIB-like_sf"/>
</dbReference>
<dbReference type="CDD" id="cd05564">
    <property type="entry name" value="PTS_IIB_chitobiose_lichenan"/>
    <property type="match status" value="1"/>
</dbReference>
<dbReference type="EC" id="2.7.1.-" evidence="9"/>
<evidence type="ECO:0000256" key="2">
    <source>
        <dbReference type="ARBA" id="ARBA00022553"/>
    </source>
</evidence>
<feature type="modified residue" description="Phosphocysteine; by EIIA" evidence="7">
    <location>
        <position position="7"/>
    </location>
</feature>
<keyword evidence="10" id="KW-1185">Reference proteome</keyword>
<evidence type="ECO:0000256" key="4">
    <source>
        <dbReference type="ARBA" id="ARBA00022679"/>
    </source>
</evidence>
<dbReference type="PANTHER" id="PTHR34581">
    <property type="entry name" value="PTS SYSTEM N,N'-DIACETYLCHITOBIOSE-SPECIFIC EIIB COMPONENT"/>
    <property type="match status" value="1"/>
</dbReference>
<keyword evidence="3 9" id="KW-0762">Sugar transport</keyword>
<dbReference type="SUPFAM" id="SSF52794">
    <property type="entry name" value="PTS system IIB component-like"/>
    <property type="match status" value="1"/>
</dbReference>
<keyword evidence="6" id="KW-0418">Kinase</keyword>
<dbReference type="PROSITE" id="PS51100">
    <property type="entry name" value="PTS_EIIB_TYPE_3"/>
    <property type="match status" value="1"/>
</dbReference>
<dbReference type="Gene3D" id="3.40.50.2300">
    <property type="match status" value="1"/>
</dbReference>
<gene>
    <name evidence="9" type="ORF">WAX74_20465</name>
</gene>
<evidence type="ECO:0000313" key="9">
    <source>
        <dbReference type="EMBL" id="MEI4771976.1"/>
    </source>
</evidence>
<evidence type="ECO:0000256" key="1">
    <source>
        <dbReference type="ARBA" id="ARBA00022448"/>
    </source>
</evidence>
<dbReference type="EMBL" id="JBAWSY010000036">
    <property type="protein sequence ID" value="MEI4771976.1"/>
    <property type="molecule type" value="Genomic_DNA"/>
</dbReference>
<keyword evidence="1" id="KW-0813">Transport</keyword>
<name>A0ABU8FAD1_9BACI</name>
<protein>
    <submittedName>
        <fullName evidence="9">PTS sugar transporter subunit IIB</fullName>
        <ecNumber evidence="9">2.7.1.-</ecNumber>
    </submittedName>
</protein>
<evidence type="ECO:0000256" key="7">
    <source>
        <dbReference type="PROSITE-ProRule" id="PRU00423"/>
    </source>
</evidence>
<organism evidence="9 10">
    <name type="scientific">Psychrobacillus mangrovi</name>
    <dbReference type="NCBI Taxonomy" id="3117745"/>
    <lineage>
        <taxon>Bacteria</taxon>
        <taxon>Bacillati</taxon>
        <taxon>Bacillota</taxon>
        <taxon>Bacilli</taxon>
        <taxon>Bacillales</taxon>
        <taxon>Bacillaceae</taxon>
        <taxon>Psychrobacillus</taxon>
    </lineage>
</organism>
<dbReference type="GO" id="GO:0016740">
    <property type="term" value="F:transferase activity"/>
    <property type="evidence" value="ECO:0007669"/>
    <property type="project" value="UniProtKB-KW"/>
</dbReference>
<evidence type="ECO:0000313" key="10">
    <source>
        <dbReference type="Proteomes" id="UP001364890"/>
    </source>
</evidence>
<proteinExistence type="predicted"/>
<evidence type="ECO:0000256" key="5">
    <source>
        <dbReference type="ARBA" id="ARBA00022683"/>
    </source>
</evidence>
<dbReference type="InterPro" id="IPR013012">
    <property type="entry name" value="PTS_EIIB_3"/>
</dbReference>
<dbReference type="Pfam" id="PF02302">
    <property type="entry name" value="PTS_IIB"/>
    <property type="match status" value="1"/>
</dbReference>
<dbReference type="RefSeq" id="WP_336499526.1">
    <property type="nucleotide sequence ID" value="NZ_JBAWSY010000036.1"/>
</dbReference>
<dbReference type="InterPro" id="IPR003501">
    <property type="entry name" value="PTS_EIIB_2/3"/>
</dbReference>
<evidence type="ECO:0000256" key="3">
    <source>
        <dbReference type="ARBA" id="ARBA00022597"/>
    </source>
</evidence>
<keyword evidence="2" id="KW-0597">Phosphoprotein</keyword>
<sequence length="107" mass="12041">MKILLCCAAGMSTSLLVRKLQSFVSNDKKAYFIKAMDQDSAELHLKNFDVVLIGPQIRYALPRLKKIAQIYEIPVEVIDPTDYGRNNVGAILAFAEHLFSKKKAKLD</sequence>
<keyword evidence="4 9" id="KW-0808">Transferase</keyword>
<dbReference type="Proteomes" id="UP001364890">
    <property type="component" value="Unassembled WGS sequence"/>
</dbReference>
<evidence type="ECO:0000259" key="8">
    <source>
        <dbReference type="PROSITE" id="PS51100"/>
    </source>
</evidence>
<dbReference type="InterPro" id="IPR051819">
    <property type="entry name" value="PTS_sugar-specific_EIIB"/>
</dbReference>